<gene>
    <name evidence="4" type="primary">pcnB</name>
    <name evidence="4" type="ORF">FWK02_34670</name>
</gene>
<sequence>MTLPRCTIFTRVANFCRKVLSREESEAEQAVARPQVTVIPREQHAISRKDISENALKVMYRLNKAGYEAWLVGGGVRDLLLGKKPKDFDVTTNATPEQVRKLFRNCRLVGRRFRLAHVMFGPEIIEVA</sequence>
<dbReference type="SUPFAM" id="SSF81301">
    <property type="entry name" value="Nucleotidyltransferase"/>
    <property type="match status" value="1"/>
</dbReference>
<dbReference type="GO" id="GO:1990817">
    <property type="term" value="F:poly(A) RNA polymerase activity"/>
    <property type="evidence" value="ECO:0007669"/>
    <property type="project" value="UniProtKB-EC"/>
</dbReference>
<evidence type="ECO:0000256" key="1">
    <source>
        <dbReference type="ARBA" id="ARBA00022679"/>
    </source>
</evidence>
<dbReference type="InterPro" id="IPR002646">
    <property type="entry name" value="PolA_pol_head_dom"/>
</dbReference>
<keyword evidence="4" id="KW-0548">Nucleotidyltransferase</keyword>
<keyword evidence="1 2" id="KW-0808">Transferase</keyword>
<name>A0A5C9A8U8_ECOLX</name>
<dbReference type="InterPro" id="IPR052191">
    <property type="entry name" value="tRNA_ntf/polyA_polymerase_I"/>
</dbReference>
<organism evidence="4 5">
    <name type="scientific">Escherichia coli</name>
    <dbReference type="NCBI Taxonomy" id="562"/>
    <lineage>
        <taxon>Bacteria</taxon>
        <taxon>Pseudomonadati</taxon>
        <taxon>Pseudomonadota</taxon>
        <taxon>Gammaproteobacteria</taxon>
        <taxon>Enterobacterales</taxon>
        <taxon>Enterobacteriaceae</taxon>
        <taxon>Escherichia</taxon>
    </lineage>
</organism>
<dbReference type="InterPro" id="IPR043519">
    <property type="entry name" value="NT_sf"/>
</dbReference>
<dbReference type="GO" id="GO:0006396">
    <property type="term" value="P:RNA processing"/>
    <property type="evidence" value="ECO:0007669"/>
    <property type="project" value="InterPro"/>
</dbReference>
<dbReference type="PANTHER" id="PTHR43051">
    <property type="entry name" value="POLYNUCLEOTIDE ADENYLYLTRANSFERASE FAMILY PROTEIN"/>
    <property type="match status" value="1"/>
</dbReference>
<evidence type="ECO:0000313" key="5">
    <source>
        <dbReference type="Proteomes" id="UP000321461"/>
    </source>
</evidence>
<evidence type="ECO:0000259" key="3">
    <source>
        <dbReference type="Pfam" id="PF01743"/>
    </source>
</evidence>
<dbReference type="GO" id="GO:0003723">
    <property type="term" value="F:RNA binding"/>
    <property type="evidence" value="ECO:0007669"/>
    <property type="project" value="UniProtKB-KW"/>
</dbReference>
<comment type="similarity">
    <text evidence="2">Belongs to the tRNA nucleotidyltransferase/poly(A) polymerase family.</text>
</comment>
<dbReference type="AlphaFoldDB" id="A0A5C9A8U8"/>
<dbReference type="EMBL" id="VSBS01002276">
    <property type="protein sequence ID" value="TXS97158.1"/>
    <property type="molecule type" value="Genomic_DNA"/>
</dbReference>
<protein>
    <submittedName>
        <fullName evidence="4">Polynucleotide adenylyltransferase</fullName>
        <ecNumber evidence="4">2.7.7.19</ecNumber>
    </submittedName>
</protein>
<dbReference type="Proteomes" id="UP000321461">
    <property type="component" value="Unassembled WGS sequence"/>
</dbReference>
<accession>A0A5C9A8U8</accession>
<dbReference type="SMR" id="A0A5C9A8U8"/>
<keyword evidence="2" id="KW-0694">RNA-binding</keyword>
<feature type="non-terminal residue" evidence="4">
    <location>
        <position position="128"/>
    </location>
</feature>
<dbReference type="EC" id="2.7.7.19" evidence="4"/>
<comment type="caution">
    <text evidence="4">The sequence shown here is derived from an EMBL/GenBank/DDBJ whole genome shotgun (WGS) entry which is preliminary data.</text>
</comment>
<reference evidence="4 5" key="1">
    <citation type="submission" date="2019-08" db="EMBL/GenBank/DDBJ databases">
        <title>Whole genome analysis of cultivated E. coli strains isolated from CD patients and healthy donors.</title>
        <authorList>
            <person name="Siniagina M.N."/>
            <person name="Markelova M.I."/>
            <person name="Laikov A.V."/>
            <person name="Boulygina E.A."/>
            <person name="Khusnutdinova D.R."/>
            <person name="Kharchenko A."/>
            <person name="Grigoryeva T.V."/>
        </authorList>
    </citation>
    <scope>NUCLEOTIDE SEQUENCE [LARGE SCALE GENOMIC DNA]</scope>
    <source>
        <strain evidence="4 5">3_77_5</strain>
    </source>
</reference>
<evidence type="ECO:0000256" key="2">
    <source>
        <dbReference type="RuleBase" id="RU003953"/>
    </source>
</evidence>
<dbReference type="PANTHER" id="PTHR43051:SF1">
    <property type="entry name" value="POLYNUCLEOTIDE ADENYLYLTRANSFERASE FAMILY PROTEIN"/>
    <property type="match status" value="1"/>
</dbReference>
<evidence type="ECO:0000313" key="4">
    <source>
        <dbReference type="EMBL" id="TXS97158.1"/>
    </source>
</evidence>
<dbReference type="Pfam" id="PF01743">
    <property type="entry name" value="PolyA_pol"/>
    <property type="match status" value="1"/>
</dbReference>
<dbReference type="Gene3D" id="3.30.460.10">
    <property type="entry name" value="Beta Polymerase, domain 2"/>
    <property type="match status" value="1"/>
</dbReference>
<feature type="domain" description="Poly A polymerase head" evidence="3">
    <location>
        <begin position="69"/>
        <end position="128"/>
    </location>
</feature>
<proteinExistence type="inferred from homology"/>